<keyword evidence="1" id="KW-0479">Metal-binding</keyword>
<evidence type="ECO:0000313" key="5">
    <source>
        <dbReference type="Proteomes" id="UP000189981"/>
    </source>
</evidence>
<dbReference type="SUPFAM" id="SSF88713">
    <property type="entry name" value="Glycoside hydrolase/deacetylase"/>
    <property type="match status" value="1"/>
</dbReference>
<keyword evidence="2" id="KW-0378">Hydrolase</keyword>
<dbReference type="InterPro" id="IPR011330">
    <property type="entry name" value="Glyco_hydro/deAcase_b/a-brl"/>
</dbReference>
<dbReference type="GO" id="GO:0016020">
    <property type="term" value="C:membrane"/>
    <property type="evidence" value="ECO:0007669"/>
    <property type="project" value="TreeGrafter"/>
</dbReference>
<dbReference type="OrthoDB" id="9812065at2"/>
<evidence type="ECO:0000256" key="2">
    <source>
        <dbReference type="ARBA" id="ARBA00022801"/>
    </source>
</evidence>
<dbReference type="PANTHER" id="PTHR10587">
    <property type="entry name" value="GLYCOSYL TRANSFERASE-RELATED"/>
    <property type="match status" value="1"/>
</dbReference>
<dbReference type="GO" id="GO:0016810">
    <property type="term" value="F:hydrolase activity, acting on carbon-nitrogen (but not peptide) bonds"/>
    <property type="evidence" value="ECO:0007669"/>
    <property type="project" value="InterPro"/>
</dbReference>
<dbReference type="InterPro" id="IPR050248">
    <property type="entry name" value="Polysacc_deacetylase_ArnD"/>
</dbReference>
<dbReference type="PROSITE" id="PS51677">
    <property type="entry name" value="NODB"/>
    <property type="match status" value="1"/>
</dbReference>
<dbReference type="PANTHER" id="PTHR10587:SF133">
    <property type="entry name" value="CHITIN DEACETYLASE 1-RELATED"/>
    <property type="match status" value="1"/>
</dbReference>
<reference evidence="5" key="1">
    <citation type="submission" date="2017-02" db="EMBL/GenBank/DDBJ databases">
        <authorList>
            <person name="Varghese N."/>
            <person name="Submissions S."/>
        </authorList>
    </citation>
    <scope>NUCLEOTIDE SEQUENCE [LARGE SCALE GENOMIC DNA]</scope>
    <source>
        <strain evidence="5">DSM 22385</strain>
    </source>
</reference>
<feature type="domain" description="NodB homology" evidence="3">
    <location>
        <begin position="26"/>
        <end position="203"/>
    </location>
</feature>
<dbReference type="CDD" id="cd10917">
    <property type="entry name" value="CE4_NodB_like_6s_7s"/>
    <property type="match status" value="1"/>
</dbReference>
<evidence type="ECO:0000256" key="1">
    <source>
        <dbReference type="ARBA" id="ARBA00022723"/>
    </source>
</evidence>
<dbReference type="EMBL" id="FUYR01000001">
    <property type="protein sequence ID" value="SKB53249.1"/>
    <property type="molecule type" value="Genomic_DNA"/>
</dbReference>
<sequence length="205" mass="23987">MYLVNSPFWLQWLYPTLTWHKNRKEKHVYLTFDDGPIPVVTPFVLNTLKNFNACATFFCIGENVYKHPEIYKDLLSNGHAVGNHTQNHLKGWKTPDSEYLLNIEKCTSLVNSNLFRPPYGRIRYSQIRKINLRFPKMRTIMWDVLSGDFDTNISGEKCVKNVLDHVKNGSIIVFHDSEKAFSRLEYALPVVLKTLRSEGYEFRLL</sequence>
<dbReference type="GO" id="GO:0046872">
    <property type="term" value="F:metal ion binding"/>
    <property type="evidence" value="ECO:0007669"/>
    <property type="project" value="UniProtKB-KW"/>
</dbReference>
<dbReference type="Gene3D" id="3.20.20.370">
    <property type="entry name" value="Glycoside hydrolase/deacetylase"/>
    <property type="match status" value="1"/>
</dbReference>
<gene>
    <name evidence="4" type="ORF">SAMN05661099_1752</name>
</gene>
<keyword evidence="5" id="KW-1185">Reference proteome</keyword>
<dbReference type="STRING" id="572036.SAMN05661099_1752"/>
<dbReference type="AlphaFoldDB" id="A0A1T5C1T2"/>
<proteinExistence type="predicted"/>
<accession>A0A1T5C1T2</accession>
<dbReference type="Proteomes" id="UP000189981">
    <property type="component" value="Unassembled WGS sequence"/>
</dbReference>
<dbReference type="Pfam" id="PF01522">
    <property type="entry name" value="Polysacc_deac_1"/>
    <property type="match status" value="1"/>
</dbReference>
<dbReference type="InterPro" id="IPR002509">
    <property type="entry name" value="NODB_dom"/>
</dbReference>
<evidence type="ECO:0000313" key="4">
    <source>
        <dbReference type="EMBL" id="SKB53249.1"/>
    </source>
</evidence>
<dbReference type="RefSeq" id="WP_079702193.1">
    <property type="nucleotide sequence ID" value="NZ_FUYR01000001.1"/>
</dbReference>
<protein>
    <submittedName>
        <fullName evidence="4">Peptidoglycan/xylan/chitin deacetylase, PgdA/CDA1 family</fullName>
    </submittedName>
</protein>
<evidence type="ECO:0000259" key="3">
    <source>
        <dbReference type="PROSITE" id="PS51677"/>
    </source>
</evidence>
<name>A0A1T5C1T2_9SPHI</name>
<dbReference type="GO" id="GO:0005975">
    <property type="term" value="P:carbohydrate metabolic process"/>
    <property type="evidence" value="ECO:0007669"/>
    <property type="project" value="InterPro"/>
</dbReference>
<organism evidence="4 5">
    <name type="scientific">Daejeonella lutea</name>
    <dbReference type="NCBI Taxonomy" id="572036"/>
    <lineage>
        <taxon>Bacteria</taxon>
        <taxon>Pseudomonadati</taxon>
        <taxon>Bacteroidota</taxon>
        <taxon>Sphingobacteriia</taxon>
        <taxon>Sphingobacteriales</taxon>
        <taxon>Sphingobacteriaceae</taxon>
        <taxon>Daejeonella</taxon>
    </lineage>
</organism>